<evidence type="ECO:0000259" key="3">
    <source>
        <dbReference type="Pfam" id="PF05175"/>
    </source>
</evidence>
<organism evidence="4 5">
    <name type="scientific">Halosimplex aquaticum</name>
    <dbReference type="NCBI Taxonomy" id="3026162"/>
    <lineage>
        <taxon>Archaea</taxon>
        <taxon>Methanobacteriati</taxon>
        <taxon>Methanobacteriota</taxon>
        <taxon>Stenosarchaea group</taxon>
        <taxon>Halobacteria</taxon>
        <taxon>Halobacteriales</taxon>
        <taxon>Haloarculaceae</taxon>
        <taxon>Halosimplex</taxon>
    </lineage>
</organism>
<dbReference type="GO" id="GO:0032259">
    <property type="term" value="P:methylation"/>
    <property type="evidence" value="ECO:0007669"/>
    <property type="project" value="UniProtKB-KW"/>
</dbReference>
<evidence type="ECO:0000256" key="1">
    <source>
        <dbReference type="ARBA" id="ARBA00022603"/>
    </source>
</evidence>
<dbReference type="GeneID" id="78822997"/>
<dbReference type="CDD" id="cd02440">
    <property type="entry name" value="AdoMet_MTases"/>
    <property type="match status" value="1"/>
</dbReference>
<keyword evidence="2" id="KW-0808">Transferase</keyword>
<name>A0ABD5Y9V5_9EURY</name>
<dbReference type="Pfam" id="PF05175">
    <property type="entry name" value="MTS"/>
    <property type="match status" value="1"/>
</dbReference>
<dbReference type="EMBL" id="JBHTAS010000001">
    <property type="protein sequence ID" value="MFC7142648.1"/>
    <property type="molecule type" value="Genomic_DNA"/>
</dbReference>
<dbReference type="Proteomes" id="UP001596432">
    <property type="component" value="Unassembled WGS sequence"/>
</dbReference>
<feature type="domain" description="Methyltransferase small" evidence="3">
    <location>
        <begin position="225"/>
        <end position="383"/>
    </location>
</feature>
<dbReference type="RefSeq" id="WP_274323704.1">
    <property type="nucleotide sequence ID" value="NZ_CP118158.1"/>
</dbReference>
<dbReference type="InterPro" id="IPR007848">
    <property type="entry name" value="Small_mtfrase_dom"/>
</dbReference>
<comment type="caution">
    <text evidence="4">The sequence shown here is derived from an EMBL/GenBank/DDBJ whole genome shotgun (WGS) entry which is preliminary data.</text>
</comment>
<evidence type="ECO:0000313" key="5">
    <source>
        <dbReference type="Proteomes" id="UP001596432"/>
    </source>
</evidence>
<proteinExistence type="predicted"/>
<reference evidence="4 5" key="1">
    <citation type="journal article" date="2019" name="Int. J. Syst. Evol. Microbiol.">
        <title>The Global Catalogue of Microorganisms (GCM) 10K type strain sequencing project: providing services to taxonomists for standard genome sequencing and annotation.</title>
        <authorList>
            <consortium name="The Broad Institute Genomics Platform"/>
            <consortium name="The Broad Institute Genome Sequencing Center for Infectious Disease"/>
            <person name="Wu L."/>
            <person name="Ma J."/>
        </authorList>
    </citation>
    <scope>NUCLEOTIDE SEQUENCE [LARGE SCALE GENOMIC DNA]</scope>
    <source>
        <strain evidence="4 5">XZYJT29</strain>
    </source>
</reference>
<accession>A0ABD5Y9V5</accession>
<protein>
    <submittedName>
        <fullName evidence="4">Methyltransferase</fullName>
    </submittedName>
</protein>
<evidence type="ECO:0000313" key="4">
    <source>
        <dbReference type="EMBL" id="MFC7142648.1"/>
    </source>
</evidence>
<dbReference type="AlphaFoldDB" id="A0ABD5Y9V5"/>
<dbReference type="InterPro" id="IPR029063">
    <property type="entry name" value="SAM-dependent_MTases_sf"/>
</dbReference>
<keyword evidence="5" id="KW-1185">Reference proteome</keyword>
<dbReference type="GO" id="GO:0008168">
    <property type="term" value="F:methyltransferase activity"/>
    <property type="evidence" value="ECO:0007669"/>
    <property type="project" value="UniProtKB-KW"/>
</dbReference>
<dbReference type="InterPro" id="IPR046977">
    <property type="entry name" value="RsmC/RlmG"/>
</dbReference>
<evidence type="ECO:0000256" key="2">
    <source>
        <dbReference type="ARBA" id="ARBA00022679"/>
    </source>
</evidence>
<dbReference type="SUPFAM" id="SSF53335">
    <property type="entry name" value="S-adenosyl-L-methionine-dependent methyltransferases"/>
    <property type="match status" value="1"/>
</dbReference>
<sequence length="389" mass="40398">MTTAADPLVLGSRTDSDRDRFRFHTADGVPDADAFCPGELLALEHLWDRDLGRLRTIDARYGVVGVVLTEVAASVQITASSARSAALCERNVAANGADATVRVATGLGSVAATPADGARAGDPRFEAVDTATFVPKAYDPIELGTRRIRTALDSLASGGDLFVAAKAETGLARYESALGDAAEGVSAVGTRDDWTLLRATAPAHVELPADPPFRRIHATVDGVDLSLVTAPGLFSPTELDAGTRILAETARIEDGDAVLDCCCGYGPLGAYAGSAADCEVHCTDDDALAAACARRTLDENGVDGRVVTADCTAGVAGSTFDTVICNPPTHAGDGVLADLFRGVADVLAPDGRFWFVHHRGLSLDRHVAPFGSVETVATGPEHVVRVAQH</sequence>
<dbReference type="PANTHER" id="PTHR47816">
    <property type="entry name" value="RIBOSOMAL RNA SMALL SUBUNIT METHYLTRANSFERASE C"/>
    <property type="match status" value="1"/>
</dbReference>
<dbReference type="Gene3D" id="3.40.50.150">
    <property type="entry name" value="Vaccinia Virus protein VP39"/>
    <property type="match status" value="2"/>
</dbReference>
<dbReference type="PANTHER" id="PTHR47816:SF4">
    <property type="entry name" value="RIBOSOMAL RNA SMALL SUBUNIT METHYLTRANSFERASE C"/>
    <property type="match status" value="1"/>
</dbReference>
<keyword evidence="1 4" id="KW-0489">Methyltransferase</keyword>
<gene>
    <name evidence="4" type="ORF">ACFQMA_22795</name>
</gene>